<dbReference type="KEGG" id="vg:29124387"/>
<protein>
    <submittedName>
        <fullName evidence="1">Uncharacterized protein</fullName>
    </submittedName>
</protein>
<dbReference type="RefSeq" id="YP_009302928.1">
    <property type="nucleotide sequence ID" value="NC_031250.1"/>
</dbReference>
<accession>A0A140XG40</accession>
<gene>
    <name evidence="1" type="ORF">BP63_09</name>
</gene>
<name>A0A140XG40_9CAUD</name>
<dbReference type="Proteomes" id="UP000203504">
    <property type="component" value="Segment"/>
</dbReference>
<proteinExistence type="predicted"/>
<sequence>MTDIEMKKELDFYAEQYWAEWDEGSQEFAELVIDSGIDEVREHSYIINMNLASIMGIIASEFSDGERDHEDVVRLAKVMAWVDAL</sequence>
<dbReference type="EMBL" id="KM366099">
    <property type="protein sequence ID" value="AIT13830.1"/>
    <property type="molecule type" value="Genomic_DNA"/>
</dbReference>
<evidence type="ECO:0000313" key="2">
    <source>
        <dbReference type="Proteomes" id="UP000203504"/>
    </source>
</evidence>
<organism evidence="1 2">
    <name type="scientific">Salmonella phage BP63</name>
    <dbReference type="NCBI Taxonomy" id="1543205"/>
    <lineage>
        <taxon>Viruses</taxon>
        <taxon>Duplodnaviria</taxon>
        <taxon>Heunggongvirae</taxon>
        <taxon>Uroviricota</taxon>
        <taxon>Caudoviricetes</taxon>
        <taxon>Rosemountvirus</taxon>
        <taxon>Rosemountvirus BP63</taxon>
    </lineage>
</organism>
<keyword evidence="2" id="KW-1185">Reference proteome</keyword>
<evidence type="ECO:0000313" key="1">
    <source>
        <dbReference type="EMBL" id="AIT13830.1"/>
    </source>
</evidence>
<reference evidence="2" key="1">
    <citation type="submission" date="2014-08" db="EMBL/GenBank/DDBJ databases">
        <authorList>
            <person name="Mandeville R."/>
        </authorList>
    </citation>
    <scope>NUCLEOTIDE SEQUENCE [LARGE SCALE GENOMIC DNA]</scope>
</reference>
<dbReference type="GeneID" id="29124387"/>